<accession>A0A8S1N2E8</accession>
<reference evidence="1" key="1">
    <citation type="submission" date="2021-01" db="EMBL/GenBank/DDBJ databases">
        <authorList>
            <consortium name="Genoscope - CEA"/>
            <person name="William W."/>
        </authorList>
    </citation>
    <scope>NUCLEOTIDE SEQUENCE</scope>
</reference>
<name>A0A8S1N2E8_9CILI</name>
<comment type="caution">
    <text evidence="1">The sequence shown here is derived from an EMBL/GenBank/DDBJ whole genome shotgun (WGS) entry which is preliminary data.</text>
</comment>
<gene>
    <name evidence="1" type="ORF">PSON_ATCC_30995.1.T0460001</name>
</gene>
<dbReference type="OrthoDB" id="310019at2759"/>
<sequence length="438" mass="52218">MAKLIQKTKFLLRGGGCGTSQMIQYRQKTKISKKDKDQDIDNFISRFNFYVEQIFTKPAVATNQQESQEIMIAIQWFIYQEEIIYKLNKNAAKVMKSYDLILEGIRKLLKSCLIYIRTDQFKCYYIIQIITSLSKVIFSFHIMNDERFMKCDVQKEFLNITCELKQQMEIEKNDLTQIQMEIYLFLTKTSFEMVPNNSNEKEEILKGCLNGIITSIKQMKPSAELFEALFQGACLLYKMNSIQNNRKQYEVYFQIDMLQWEIIKYFSNEEHNLGEVISKIQTVHEKLVKNSNSWKNHFLWIQMIGKISVYHPKLTEHKLNQLTSSYGFSSKEIWKQYLNNGLLIQMNYCNAEAIIQLNQFKKKQLLQLDRRILEDCFKEWENFILLQDFLLNEQNSNVLFTFQAYLKCKFELGSVQAQKDNNLLKVIQIQNFFRFHYF</sequence>
<keyword evidence="2" id="KW-1185">Reference proteome</keyword>
<protein>
    <submittedName>
        <fullName evidence="1">Uncharacterized protein</fullName>
    </submittedName>
</protein>
<organism evidence="1 2">
    <name type="scientific">Paramecium sonneborni</name>
    <dbReference type="NCBI Taxonomy" id="65129"/>
    <lineage>
        <taxon>Eukaryota</taxon>
        <taxon>Sar</taxon>
        <taxon>Alveolata</taxon>
        <taxon>Ciliophora</taxon>
        <taxon>Intramacronucleata</taxon>
        <taxon>Oligohymenophorea</taxon>
        <taxon>Peniculida</taxon>
        <taxon>Parameciidae</taxon>
        <taxon>Paramecium</taxon>
    </lineage>
</organism>
<dbReference type="AlphaFoldDB" id="A0A8S1N2E8"/>
<evidence type="ECO:0000313" key="2">
    <source>
        <dbReference type="Proteomes" id="UP000692954"/>
    </source>
</evidence>
<dbReference type="EMBL" id="CAJJDN010000046">
    <property type="protein sequence ID" value="CAD8083956.1"/>
    <property type="molecule type" value="Genomic_DNA"/>
</dbReference>
<dbReference type="Proteomes" id="UP000692954">
    <property type="component" value="Unassembled WGS sequence"/>
</dbReference>
<evidence type="ECO:0000313" key="1">
    <source>
        <dbReference type="EMBL" id="CAD8083956.1"/>
    </source>
</evidence>
<proteinExistence type="predicted"/>